<gene>
    <name evidence="4" type="ordered locus">SG1566</name>
</gene>
<evidence type="ECO:0000313" key="5">
    <source>
        <dbReference type="Proteomes" id="UP000001932"/>
    </source>
</evidence>
<dbReference type="InterPro" id="IPR012327">
    <property type="entry name" value="MeTrfase_D12"/>
</dbReference>
<evidence type="ECO:0000256" key="3">
    <source>
        <dbReference type="ARBA" id="ARBA00022691"/>
    </source>
</evidence>
<accession>Q2NSN4</accession>
<dbReference type="KEGG" id="sgl:SG1566"/>
<dbReference type="EMBL" id="AP008232">
    <property type="protein sequence ID" value="BAE74841.1"/>
    <property type="molecule type" value="Genomic_DNA"/>
</dbReference>
<reference evidence="4 5" key="1">
    <citation type="journal article" date="2006" name="Genome Res.">
        <title>Massive genome erosion and functional adaptations provide insights into the symbiotic lifestyle of Sodalis glossinidius in the tsetse host.</title>
        <authorList>
            <person name="Toh H."/>
            <person name="Weiss B.L."/>
            <person name="Perkin S.A.H."/>
            <person name="Yamashita A."/>
            <person name="Oshima K."/>
            <person name="Hattori M."/>
            <person name="Aksoy S."/>
        </authorList>
    </citation>
    <scope>NUCLEOTIDE SEQUENCE [LARGE SCALE GENOMIC DNA]</scope>
    <source>
        <strain evidence="5">morsitans</strain>
    </source>
</reference>
<dbReference type="Proteomes" id="UP000001932">
    <property type="component" value="Chromosome"/>
</dbReference>
<dbReference type="STRING" id="343509.SG1566"/>
<evidence type="ECO:0000256" key="1">
    <source>
        <dbReference type="ARBA" id="ARBA00022603"/>
    </source>
</evidence>
<dbReference type="PANTHER" id="PTHR30481:SF4">
    <property type="entry name" value="SITE-SPECIFIC DNA-METHYLTRANSFERASE (ADENINE-SPECIFIC)"/>
    <property type="match status" value="1"/>
</dbReference>
<sequence>MRKHNVSSPMIPWVGGKRRLIKQILPHFPAHQCYVEPFCGGASLFFSKPPSKVEVLNDINGELMNLYRVVKVHLEEFMRQFKWAFSASICCAWKSSYHRRTCGSQTPPLNIWAGRLALKSTTAPIRFSTSTRPYIYWHTQGYGVTFPFEEYENIAQIARTLQGNMLISVNDIPEMREVFTGLPQKNTIYLTYAVD</sequence>
<dbReference type="GO" id="GO:0043565">
    <property type="term" value="F:sequence-specific DNA binding"/>
    <property type="evidence" value="ECO:0007669"/>
    <property type="project" value="TreeGrafter"/>
</dbReference>
<organism evidence="4 5">
    <name type="scientific">Sodalis glossinidius (strain morsitans)</name>
    <dbReference type="NCBI Taxonomy" id="343509"/>
    <lineage>
        <taxon>Bacteria</taxon>
        <taxon>Pseudomonadati</taxon>
        <taxon>Pseudomonadota</taxon>
        <taxon>Gammaproteobacteria</taxon>
        <taxon>Enterobacterales</taxon>
        <taxon>Bruguierivoracaceae</taxon>
        <taxon>Sodalis</taxon>
    </lineage>
</organism>
<dbReference type="InterPro" id="IPR029063">
    <property type="entry name" value="SAM-dependent_MTases_sf"/>
</dbReference>
<dbReference type="SUPFAM" id="SSF53335">
    <property type="entry name" value="S-adenosyl-L-methionine-dependent methyltransferases"/>
    <property type="match status" value="1"/>
</dbReference>
<dbReference type="HOGENOM" id="CLU_1395485_0_0_6"/>
<dbReference type="PANTHER" id="PTHR30481">
    <property type="entry name" value="DNA ADENINE METHYLASE"/>
    <property type="match status" value="1"/>
</dbReference>
<proteinExistence type="predicted"/>
<name>Q2NSN4_SODGM</name>
<dbReference type="GO" id="GO:0009007">
    <property type="term" value="F:site-specific DNA-methyltransferase (adenine-specific) activity"/>
    <property type="evidence" value="ECO:0007669"/>
    <property type="project" value="UniProtKB-EC"/>
</dbReference>
<dbReference type="GO" id="GO:1904047">
    <property type="term" value="F:S-adenosyl-L-methionine binding"/>
    <property type="evidence" value="ECO:0007669"/>
    <property type="project" value="TreeGrafter"/>
</dbReference>
<dbReference type="REBASE" id="11829">
    <property type="entry name" value="M.SglORF1566P"/>
</dbReference>
<dbReference type="PRINTS" id="PR00505">
    <property type="entry name" value="D12N6MTFRASE"/>
</dbReference>
<dbReference type="Pfam" id="PF02086">
    <property type="entry name" value="MethyltransfD12"/>
    <property type="match status" value="1"/>
</dbReference>
<dbReference type="GO" id="GO:0032259">
    <property type="term" value="P:methylation"/>
    <property type="evidence" value="ECO:0007669"/>
    <property type="project" value="UniProtKB-KW"/>
</dbReference>
<evidence type="ECO:0000256" key="2">
    <source>
        <dbReference type="ARBA" id="ARBA00022679"/>
    </source>
</evidence>
<dbReference type="GO" id="GO:0009307">
    <property type="term" value="P:DNA restriction-modification system"/>
    <property type="evidence" value="ECO:0007669"/>
    <property type="project" value="InterPro"/>
</dbReference>
<dbReference type="Gene3D" id="3.40.50.150">
    <property type="entry name" value="Vaccinia Virus protein VP39"/>
    <property type="match status" value="1"/>
</dbReference>
<dbReference type="GO" id="GO:0006298">
    <property type="term" value="P:mismatch repair"/>
    <property type="evidence" value="ECO:0007669"/>
    <property type="project" value="TreeGrafter"/>
</dbReference>
<dbReference type="AlphaFoldDB" id="Q2NSN4"/>
<protein>
    <submittedName>
        <fullName evidence="4">Phage DNA modification methyltransferase</fullName>
    </submittedName>
</protein>
<keyword evidence="3" id="KW-0949">S-adenosyl-L-methionine</keyword>
<keyword evidence="1 4" id="KW-0489">Methyltransferase</keyword>
<evidence type="ECO:0000313" key="4">
    <source>
        <dbReference type="EMBL" id="BAE74841.1"/>
    </source>
</evidence>
<keyword evidence="2" id="KW-0808">Transferase</keyword>
<keyword evidence="5" id="KW-1185">Reference proteome</keyword>
<dbReference type="eggNOG" id="COG0338">
    <property type="taxonomic scope" value="Bacteria"/>
</dbReference>